<dbReference type="STRING" id="1156985.SAMN04488118_11313"/>
<evidence type="ECO:0000256" key="1">
    <source>
        <dbReference type="SAM" id="MobiDB-lite"/>
    </source>
</evidence>
<dbReference type="EMBL" id="FMWG01000013">
    <property type="protein sequence ID" value="SCZ71854.1"/>
    <property type="molecule type" value="Genomic_DNA"/>
</dbReference>
<proteinExistence type="predicted"/>
<organism evidence="2 3">
    <name type="scientific">Epibacterium ulvae</name>
    <dbReference type="NCBI Taxonomy" id="1156985"/>
    <lineage>
        <taxon>Bacteria</taxon>
        <taxon>Pseudomonadati</taxon>
        <taxon>Pseudomonadota</taxon>
        <taxon>Alphaproteobacteria</taxon>
        <taxon>Rhodobacterales</taxon>
        <taxon>Roseobacteraceae</taxon>
        <taxon>Epibacterium</taxon>
    </lineage>
</organism>
<reference evidence="2 3" key="1">
    <citation type="submission" date="2016-10" db="EMBL/GenBank/DDBJ databases">
        <authorList>
            <person name="de Groot N.N."/>
        </authorList>
    </citation>
    <scope>NUCLEOTIDE SEQUENCE [LARGE SCALE GENOMIC DNA]</scope>
    <source>
        <strain evidence="2 3">U95</strain>
    </source>
</reference>
<protein>
    <submittedName>
        <fullName evidence="2">Uncharacterized protein</fullName>
    </submittedName>
</protein>
<name>A0A1G5RCL9_9RHOB</name>
<feature type="region of interest" description="Disordered" evidence="1">
    <location>
        <begin position="1"/>
        <end position="26"/>
    </location>
</feature>
<evidence type="ECO:0000313" key="3">
    <source>
        <dbReference type="Proteomes" id="UP000198767"/>
    </source>
</evidence>
<dbReference type="AlphaFoldDB" id="A0A1G5RCL9"/>
<evidence type="ECO:0000313" key="2">
    <source>
        <dbReference type="EMBL" id="SCZ71854.1"/>
    </source>
</evidence>
<accession>A0A1G5RCL9</accession>
<dbReference type="Proteomes" id="UP000198767">
    <property type="component" value="Unassembled WGS sequence"/>
</dbReference>
<keyword evidence="3" id="KW-1185">Reference proteome</keyword>
<sequence>MRGPEMAAEPALPPRAATEGVPAADQRPSDMLDEVLLRVGRLNYTWTNTESLLIHLIAGLSKVEKDVAVVIFLTLNTTRARVDLVQRLAKMDRVAMTLRDEVLDLTSRLTREAALRNKYNHCIYSFDPEMGQLQTILMRIQDRRHEIRMGKTEALTKGEASHMDESINRLRQLNVDIWDLVRRHHFPA</sequence>
<gene>
    <name evidence="2" type="ORF">SAMN04488118_11313</name>
</gene>